<feature type="transmembrane region" description="Helical" evidence="9">
    <location>
        <begin position="428"/>
        <end position="446"/>
    </location>
</feature>
<evidence type="ECO:0000256" key="3">
    <source>
        <dbReference type="ARBA" id="ARBA00022475"/>
    </source>
</evidence>
<evidence type="ECO:0000256" key="7">
    <source>
        <dbReference type="ARBA" id="ARBA00022989"/>
    </source>
</evidence>
<feature type="transmembrane region" description="Helical" evidence="9">
    <location>
        <begin position="120"/>
        <end position="139"/>
    </location>
</feature>
<comment type="subcellular location">
    <subcellularLocation>
        <location evidence="1">Cell membrane</location>
        <topology evidence="1">Multi-pass membrane protein</topology>
    </subcellularLocation>
</comment>
<feature type="transmembrane region" description="Helical" evidence="9">
    <location>
        <begin position="38"/>
        <end position="63"/>
    </location>
</feature>
<keyword evidence="4" id="KW-0762">Sugar transport</keyword>
<feature type="transmembrane region" description="Helical" evidence="9">
    <location>
        <begin position="6"/>
        <end position="31"/>
    </location>
</feature>
<evidence type="ECO:0000256" key="1">
    <source>
        <dbReference type="ARBA" id="ARBA00004651"/>
    </source>
</evidence>
<feature type="transmembrane region" description="Helical" evidence="9">
    <location>
        <begin position="227"/>
        <end position="252"/>
    </location>
</feature>
<evidence type="ECO:0000313" key="10">
    <source>
        <dbReference type="EMBL" id="MDT7519555.1"/>
    </source>
</evidence>
<sequence>MTTLQTSIAAFFSFKAYVMLPILMLVIALVARVPARRAVLSTVSLAAGFAGVFIAFNFFVANISPAVQQLSQARGLDFQVLDVGWLPLAAITWASPLAAISIPVVLSLNIAMLGLGWTRAIYIDIWNYWHFALMGALAMTVSNQWWVGLAATLALAVYCFKMTEWNAPEVERETGLKGIAVSPVSVNGLLPYFACADAVMNKVPGLKRWTYNPQKEHQAARDGQGSVFLAFAGEPMMIGLLMGLALALAAGYDVKNTLELAVHIAAVMFILPKSAGLIGEAMIPITTALREQVERRFPSRGQLVVAMDTGFLMHHKSVVITGLLLMALAIVIALVLPGNQVLPLGDLSNLISVMSMSVLVFRGNVIRAVLAGIPVVVSFLLISSKMAPLYTELAKGTPSFDATGLGQITSFTDGGHQIRFLMLEALHGAWWTLPATLALGAAVWFTHRRYQKLVAA</sequence>
<protein>
    <submittedName>
        <fullName evidence="10">PTS transporter subunit IIC</fullName>
    </submittedName>
</protein>
<dbReference type="InterPro" id="IPR013853">
    <property type="entry name" value="EIIC-GAT"/>
</dbReference>
<dbReference type="InterPro" id="IPR004703">
    <property type="entry name" value="PTS_sugar-sp_permease"/>
</dbReference>
<feature type="transmembrane region" description="Helical" evidence="9">
    <location>
        <begin position="264"/>
        <end position="289"/>
    </location>
</feature>
<dbReference type="PANTHER" id="PTHR37324:SF2">
    <property type="entry name" value="PTS SYSTEM GALACTITOL-SPECIFIC EIIC COMPONENT"/>
    <property type="match status" value="1"/>
</dbReference>
<keyword evidence="3" id="KW-1003">Cell membrane</keyword>
<name>A0ABU3KP40_9BURK</name>
<feature type="transmembrane region" description="Helical" evidence="9">
    <location>
        <begin position="368"/>
        <end position="390"/>
    </location>
</feature>
<evidence type="ECO:0000256" key="6">
    <source>
        <dbReference type="ARBA" id="ARBA00022692"/>
    </source>
</evidence>
<dbReference type="Pfam" id="PF03611">
    <property type="entry name" value="EIIC-GAT"/>
    <property type="match status" value="1"/>
</dbReference>
<evidence type="ECO:0000256" key="9">
    <source>
        <dbReference type="SAM" id="Phobius"/>
    </source>
</evidence>
<keyword evidence="8 9" id="KW-0472">Membrane</keyword>
<gene>
    <name evidence="10" type="ORF">RAE19_12685</name>
</gene>
<reference evidence="10 11" key="1">
    <citation type="submission" date="2023-08" db="EMBL/GenBank/DDBJ databases">
        <title>Rhodoferax potami sp. nov. and Rhodoferax mekongensis sp. nov., isolated from the Mekong River in Thailand.</title>
        <authorList>
            <person name="Kitikhun S."/>
            <person name="Charoenyingcharoen P."/>
            <person name="Siriarchawattana P."/>
            <person name="Likhitrattanapisal S."/>
            <person name="Nilsakha T."/>
            <person name="Chanpet A."/>
            <person name="Rattanawaree P."/>
            <person name="Ingsriswang S."/>
        </authorList>
    </citation>
    <scope>NUCLEOTIDE SEQUENCE [LARGE SCALE GENOMIC DNA]</scope>
    <source>
        <strain evidence="10 11">TBRC 17660</strain>
    </source>
</reference>
<keyword evidence="6 9" id="KW-0812">Transmembrane</keyword>
<dbReference type="RefSeq" id="WP_313875229.1">
    <property type="nucleotide sequence ID" value="NZ_JAVBIK010000001.1"/>
</dbReference>
<feature type="transmembrane region" description="Helical" evidence="9">
    <location>
        <begin position="83"/>
        <end position="108"/>
    </location>
</feature>
<keyword evidence="5" id="KW-0598">Phosphotransferase system</keyword>
<dbReference type="Proteomes" id="UP001321700">
    <property type="component" value="Unassembled WGS sequence"/>
</dbReference>
<comment type="caution">
    <text evidence="10">The sequence shown here is derived from an EMBL/GenBank/DDBJ whole genome shotgun (WGS) entry which is preliminary data.</text>
</comment>
<evidence type="ECO:0000313" key="11">
    <source>
        <dbReference type="Proteomes" id="UP001321700"/>
    </source>
</evidence>
<accession>A0ABU3KP40</accession>
<dbReference type="PANTHER" id="PTHR37324">
    <property type="entry name" value="PTS SYSTEM GALACTITOL-SPECIFIC EIIC COMPONENT"/>
    <property type="match status" value="1"/>
</dbReference>
<keyword evidence="11" id="KW-1185">Reference proteome</keyword>
<keyword evidence="7 9" id="KW-1133">Transmembrane helix</keyword>
<evidence type="ECO:0000256" key="5">
    <source>
        <dbReference type="ARBA" id="ARBA00022683"/>
    </source>
</evidence>
<evidence type="ECO:0000256" key="8">
    <source>
        <dbReference type="ARBA" id="ARBA00023136"/>
    </source>
</evidence>
<evidence type="ECO:0000256" key="2">
    <source>
        <dbReference type="ARBA" id="ARBA00022448"/>
    </source>
</evidence>
<dbReference type="EMBL" id="JAVBIK010000001">
    <property type="protein sequence ID" value="MDT7519555.1"/>
    <property type="molecule type" value="Genomic_DNA"/>
</dbReference>
<evidence type="ECO:0000256" key="4">
    <source>
        <dbReference type="ARBA" id="ARBA00022597"/>
    </source>
</evidence>
<feature type="transmembrane region" description="Helical" evidence="9">
    <location>
        <begin position="317"/>
        <end position="336"/>
    </location>
</feature>
<keyword evidence="2" id="KW-0813">Transport</keyword>
<proteinExistence type="predicted"/>
<organism evidence="10 11">
    <name type="scientific">Rhodoferax potami</name>
    <dbReference type="NCBI Taxonomy" id="3068338"/>
    <lineage>
        <taxon>Bacteria</taxon>
        <taxon>Pseudomonadati</taxon>
        <taxon>Pseudomonadota</taxon>
        <taxon>Betaproteobacteria</taxon>
        <taxon>Burkholderiales</taxon>
        <taxon>Comamonadaceae</taxon>
        <taxon>Rhodoferax</taxon>
    </lineage>
</organism>